<proteinExistence type="predicted"/>
<evidence type="ECO:0000313" key="3">
    <source>
        <dbReference type="Proteomes" id="UP000268829"/>
    </source>
</evidence>
<evidence type="ECO:0000313" key="2">
    <source>
        <dbReference type="EMBL" id="RNB59399.1"/>
    </source>
</evidence>
<reference evidence="2 3" key="1">
    <citation type="submission" date="2018-10" db="EMBL/GenBank/DDBJ databases">
        <title>Phylogenomics of Brevibacillus.</title>
        <authorList>
            <person name="Dunlap C."/>
        </authorList>
    </citation>
    <scope>NUCLEOTIDE SEQUENCE [LARGE SCALE GENOMIC DNA]</scope>
    <source>
        <strain evidence="2 3">DSM 100115</strain>
    </source>
</reference>
<keyword evidence="3" id="KW-1185">Reference proteome</keyword>
<dbReference type="RefSeq" id="WP_122903566.1">
    <property type="nucleotide sequence ID" value="NZ_RHHS01000013.1"/>
</dbReference>
<protein>
    <submittedName>
        <fullName evidence="2">DUF1599 domain-containing protein</fullName>
    </submittedName>
</protein>
<accession>A0A3M8B7P3</accession>
<dbReference type="AlphaFoldDB" id="A0A3M8B7P3"/>
<sequence>MNNDHHLHNEILNEMHDIYIKKNTDYGDSFSEQWKEYGLLSLIIRLDDKLRRLKQLYKNEALVRDESIRDTLMDAANYCTLGIMELDKRSKYKNEQVLPAPTETKTIFYEGEKFIKPEI</sequence>
<dbReference type="Proteomes" id="UP000268829">
    <property type="component" value="Unassembled WGS sequence"/>
</dbReference>
<feature type="domain" description="Nucleotide modification associated" evidence="1">
    <location>
        <begin position="22"/>
        <end position="86"/>
    </location>
</feature>
<evidence type="ECO:0000259" key="1">
    <source>
        <dbReference type="Pfam" id="PF07659"/>
    </source>
</evidence>
<organism evidence="2 3">
    <name type="scientific">Brevibacillus gelatini</name>
    <dbReference type="NCBI Taxonomy" id="1655277"/>
    <lineage>
        <taxon>Bacteria</taxon>
        <taxon>Bacillati</taxon>
        <taxon>Bacillota</taxon>
        <taxon>Bacilli</taxon>
        <taxon>Bacillales</taxon>
        <taxon>Paenibacillaceae</taxon>
        <taxon>Brevibacillus</taxon>
    </lineage>
</organism>
<dbReference type="OrthoDB" id="1708031at2"/>
<gene>
    <name evidence="2" type="ORF">EDM57_04460</name>
</gene>
<dbReference type="Pfam" id="PF07659">
    <property type="entry name" value="DUF1599"/>
    <property type="match status" value="1"/>
</dbReference>
<dbReference type="InterPro" id="IPR011630">
    <property type="entry name" value="DUF1599"/>
</dbReference>
<name>A0A3M8B7P3_9BACL</name>
<comment type="caution">
    <text evidence="2">The sequence shown here is derived from an EMBL/GenBank/DDBJ whole genome shotgun (WGS) entry which is preliminary data.</text>
</comment>
<dbReference type="EMBL" id="RHHS01000013">
    <property type="protein sequence ID" value="RNB59399.1"/>
    <property type="molecule type" value="Genomic_DNA"/>
</dbReference>